<dbReference type="Pfam" id="PF00126">
    <property type="entry name" value="HTH_1"/>
    <property type="match status" value="1"/>
</dbReference>
<feature type="domain" description="HTH lysR-type" evidence="1">
    <location>
        <begin position="27"/>
        <end position="86"/>
    </location>
</feature>
<dbReference type="RefSeq" id="WP_184202616.1">
    <property type="nucleotide sequence ID" value="NZ_JACIIV010000033.1"/>
</dbReference>
<accession>A0A841L9P5</accession>
<evidence type="ECO:0000259" key="1">
    <source>
        <dbReference type="Pfam" id="PF00126"/>
    </source>
</evidence>
<name>A0A841L9P5_9SPHN</name>
<dbReference type="AlphaFoldDB" id="A0A841L9P5"/>
<dbReference type="PANTHER" id="PTHR30432">
    <property type="entry name" value="TRANSCRIPTIONAL REGULATOR MODE"/>
    <property type="match status" value="1"/>
</dbReference>
<keyword evidence="3" id="KW-1185">Reference proteome</keyword>
<dbReference type="InterPro" id="IPR051815">
    <property type="entry name" value="Molybdate_resp_trans_reg"/>
</dbReference>
<dbReference type="GO" id="GO:0003700">
    <property type="term" value="F:DNA-binding transcription factor activity"/>
    <property type="evidence" value="ECO:0007669"/>
    <property type="project" value="InterPro"/>
</dbReference>
<comment type="caution">
    <text evidence="2">The sequence shown here is derived from an EMBL/GenBank/DDBJ whole genome shotgun (WGS) entry which is preliminary data.</text>
</comment>
<sequence>MRVGQLKLKLQILCGDGYAMGPGKADLLEAIDREGSITAAGRALGMSYRRTWLLVDEMNRCFHERLVETLTGGGRNRGARLTEYGRTVVADYRDLEAQTARVSESASYGRLVAAVLDAPLPPKASSPISVARRSSPE</sequence>
<dbReference type="EMBL" id="JACIIV010000033">
    <property type="protein sequence ID" value="MBB6229150.1"/>
    <property type="molecule type" value="Genomic_DNA"/>
</dbReference>
<dbReference type="PANTHER" id="PTHR30432:SF1">
    <property type="entry name" value="DNA-BINDING TRANSCRIPTIONAL DUAL REGULATOR MODE"/>
    <property type="match status" value="1"/>
</dbReference>
<dbReference type="InterPro" id="IPR000847">
    <property type="entry name" value="LysR_HTH_N"/>
</dbReference>
<protein>
    <submittedName>
        <fullName evidence="2">Molybdate transport system regulatory protein</fullName>
    </submittedName>
</protein>
<evidence type="ECO:0000313" key="3">
    <source>
        <dbReference type="Proteomes" id="UP000538147"/>
    </source>
</evidence>
<dbReference type="SUPFAM" id="SSF46785">
    <property type="entry name" value="Winged helix' DNA-binding domain"/>
    <property type="match status" value="1"/>
</dbReference>
<gene>
    <name evidence="2" type="ORF">FHS79_003351</name>
</gene>
<organism evidence="2 3">
    <name type="scientific">Polymorphobacter multimanifer</name>
    <dbReference type="NCBI Taxonomy" id="1070431"/>
    <lineage>
        <taxon>Bacteria</taxon>
        <taxon>Pseudomonadati</taxon>
        <taxon>Pseudomonadota</taxon>
        <taxon>Alphaproteobacteria</taxon>
        <taxon>Sphingomonadales</taxon>
        <taxon>Sphingosinicellaceae</taxon>
        <taxon>Polymorphobacter</taxon>
    </lineage>
</organism>
<reference evidence="2 3" key="1">
    <citation type="submission" date="2020-08" db="EMBL/GenBank/DDBJ databases">
        <title>Genomic Encyclopedia of Type Strains, Phase IV (KMG-IV): sequencing the most valuable type-strain genomes for metagenomic binning, comparative biology and taxonomic classification.</title>
        <authorList>
            <person name="Goeker M."/>
        </authorList>
    </citation>
    <scope>NUCLEOTIDE SEQUENCE [LARGE SCALE GENOMIC DNA]</scope>
    <source>
        <strain evidence="2 3">DSM 102189</strain>
    </source>
</reference>
<proteinExistence type="predicted"/>
<dbReference type="Proteomes" id="UP000538147">
    <property type="component" value="Unassembled WGS sequence"/>
</dbReference>
<evidence type="ECO:0000313" key="2">
    <source>
        <dbReference type="EMBL" id="MBB6229150.1"/>
    </source>
</evidence>
<dbReference type="InterPro" id="IPR036390">
    <property type="entry name" value="WH_DNA-bd_sf"/>
</dbReference>
<dbReference type="Gene3D" id="1.10.10.10">
    <property type="entry name" value="Winged helix-like DNA-binding domain superfamily/Winged helix DNA-binding domain"/>
    <property type="match status" value="1"/>
</dbReference>
<dbReference type="InterPro" id="IPR036388">
    <property type="entry name" value="WH-like_DNA-bd_sf"/>
</dbReference>